<sequence length="600" mass="70212">MKDTKYIIEDENKKEEEYPIFFQILLSESFKENNNSLLILPENFKLDRFISYLLLFLRSKGIKKVAFILSEQGEKIKLNTLIEKEKLSFITSTLNLEKRRKLYLNSDYFFVTAQILRNDLLRELVESGEIEIAVFLQAEKSKEEIVYSKLAKILSSNSKIKFIGISKPNYRKKQELISVIEALMITNIFYKQSYSSIIQDCLDKKSKRKIVVPFTQELNQIKVNLRTLEKKVNLLLRKMGLENPYYLRKSFNKEIETLRKKNVSESTIKQIINLGKESIFLQSLIETLESSSVLLCLDLIEKNLERISYYSFSSSLFEIYTELKELKGEKHPKIGVLLEEILKTLNNPVYTKKGKPTILVYSSRRAILQELAEVLSKKEIGSFTILPTQMKKQLEELERFDKKEFQIVLASKNIPLTTDYTFLYSLPKQKTLFSELIQRPNSKCIITHRSIEEKIFYKWNDDKSSQLIGEIISDKQVKEAILFNQQQFFNKKMMQMINPRTKALMSINSLFNNTKKKKGEEEKSELKDDSKRRMLDLSFIRFLTGCSEEEASLIAKILDFPHINDFENLSVNDLMPSFSKNRAIEILTKIKNRSKLISKN</sequence>
<evidence type="ECO:0000313" key="1">
    <source>
        <dbReference type="EMBL" id="UJG43696.1"/>
    </source>
</evidence>
<dbReference type="Proteomes" id="UP001200513">
    <property type="component" value="Chromosome"/>
</dbReference>
<protein>
    <submittedName>
        <fullName evidence="1">Uncharacterized protein</fullName>
    </submittedName>
</protein>
<dbReference type="EMBL" id="CP084167">
    <property type="protein sequence ID" value="UJG43696.1"/>
    <property type="molecule type" value="Genomic_DNA"/>
</dbReference>
<organism evidence="1">
    <name type="scientific">Candidatus Heimdallarchaeum endolithica</name>
    <dbReference type="NCBI Taxonomy" id="2876572"/>
    <lineage>
        <taxon>Archaea</taxon>
        <taxon>Promethearchaeati</taxon>
        <taxon>Candidatus Heimdallarchaeota</taxon>
        <taxon>Candidatus Heimdallarchaeia (ex Rinke et al. 2021) (nom. nud.)</taxon>
        <taxon>Candidatus Heimdallarchaeales</taxon>
        <taxon>Candidatus Heimdallarchaeaceae</taxon>
        <taxon>Candidatus Heimdallarchaeum</taxon>
    </lineage>
</organism>
<dbReference type="Gene3D" id="3.40.50.300">
    <property type="entry name" value="P-loop containing nucleotide triphosphate hydrolases"/>
    <property type="match status" value="1"/>
</dbReference>
<accession>A0A9Y1BR43</accession>
<gene>
    <name evidence="1" type="ORF">K9W46_00590</name>
</gene>
<dbReference type="InterPro" id="IPR027417">
    <property type="entry name" value="P-loop_NTPase"/>
</dbReference>
<name>A0A9Y1BR43_9ARCH</name>
<proteinExistence type="predicted"/>
<reference evidence="1" key="1">
    <citation type="journal article" date="2022" name="Nat. Microbiol.">
        <title>Unique mobile elements and scalable gene flow at the prokaryote-eukaryote boundary revealed by circularized Asgard archaea genomes.</title>
        <authorList>
            <person name="Wu F."/>
            <person name="Speth D.R."/>
            <person name="Philosof A."/>
            <person name="Cremiere A."/>
            <person name="Narayanan A."/>
            <person name="Barco R.A."/>
            <person name="Connon S.A."/>
            <person name="Amend J.P."/>
            <person name="Antoshechkin I.A."/>
            <person name="Orphan V.J."/>
        </authorList>
    </citation>
    <scope>NUCLEOTIDE SEQUENCE</scope>
    <source>
        <strain evidence="1">PR6</strain>
    </source>
</reference>
<dbReference type="AlphaFoldDB" id="A0A9Y1BR43"/>